<comment type="caution">
    <text evidence="2">The sequence shown here is derived from an EMBL/GenBank/DDBJ whole genome shotgun (WGS) entry which is preliminary data.</text>
</comment>
<proteinExistence type="predicted"/>
<evidence type="ECO:0000313" key="3">
    <source>
        <dbReference type="Proteomes" id="UP000186922"/>
    </source>
</evidence>
<feature type="compositionally biased region" description="Gly residues" evidence="1">
    <location>
        <begin position="84"/>
        <end position="100"/>
    </location>
</feature>
<dbReference type="AlphaFoldDB" id="A0A1D1W3P9"/>
<evidence type="ECO:0000313" key="2">
    <source>
        <dbReference type="EMBL" id="GAV06014.1"/>
    </source>
</evidence>
<organism evidence="2 3">
    <name type="scientific">Ramazzottius varieornatus</name>
    <name type="common">Water bear</name>
    <name type="synonym">Tardigrade</name>
    <dbReference type="NCBI Taxonomy" id="947166"/>
    <lineage>
        <taxon>Eukaryota</taxon>
        <taxon>Metazoa</taxon>
        <taxon>Ecdysozoa</taxon>
        <taxon>Tardigrada</taxon>
        <taxon>Eutardigrada</taxon>
        <taxon>Parachela</taxon>
        <taxon>Hypsibioidea</taxon>
        <taxon>Ramazzottiidae</taxon>
        <taxon>Ramazzottius</taxon>
    </lineage>
</organism>
<keyword evidence="3" id="KW-1185">Reference proteome</keyword>
<dbReference type="EMBL" id="BDGG01000013">
    <property type="protein sequence ID" value="GAV06014.1"/>
    <property type="molecule type" value="Genomic_DNA"/>
</dbReference>
<accession>A0A1D1W3P9</accession>
<feature type="region of interest" description="Disordered" evidence="1">
    <location>
        <begin position="52"/>
        <end position="118"/>
    </location>
</feature>
<protein>
    <submittedName>
        <fullName evidence="2">Uncharacterized protein</fullName>
    </submittedName>
</protein>
<sequence>MSPALKKLPGFKCYLANPPIFATGISTESAIAYGAFKLAYFYDKSAAADPVTAPPGPANLPGAVTQPTTDVGPGDPIGQAASVVGGGGGAGGSTAGGSDGAGKRRRREAYVRRYSPSQ</sequence>
<dbReference type="Proteomes" id="UP000186922">
    <property type="component" value="Unassembled WGS sequence"/>
</dbReference>
<reference evidence="2 3" key="1">
    <citation type="journal article" date="2016" name="Nat. Commun.">
        <title>Extremotolerant tardigrade genome and improved radiotolerance of human cultured cells by tardigrade-unique protein.</title>
        <authorList>
            <person name="Hashimoto T."/>
            <person name="Horikawa D.D."/>
            <person name="Saito Y."/>
            <person name="Kuwahara H."/>
            <person name="Kozuka-Hata H."/>
            <person name="Shin-I T."/>
            <person name="Minakuchi Y."/>
            <person name="Ohishi K."/>
            <person name="Motoyama A."/>
            <person name="Aizu T."/>
            <person name="Enomoto A."/>
            <person name="Kondo K."/>
            <person name="Tanaka S."/>
            <person name="Hara Y."/>
            <person name="Koshikawa S."/>
            <person name="Sagara H."/>
            <person name="Miura T."/>
            <person name="Yokobori S."/>
            <person name="Miyagawa K."/>
            <person name="Suzuki Y."/>
            <person name="Kubo T."/>
            <person name="Oyama M."/>
            <person name="Kohara Y."/>
            <person name="Fujiyama A."/>
            <person name="Arakawa K."/>
            <person name="Katayama T."/>
            <person name="Toyoda A."/>
            <person name="Kunieda T."/>
        </authorList>
    </citation>
    <scope>NUCLEOTIDE SEQUENCE [LARGE SCALE GENOMIC DNA]</scope>
    <source>
        <strain evidence="2 3">YOKOZUNA-1</strain>
    </source>
</reference>
<name>A0A1D1W3P9_RAMVA</name>
<evidence type="ECO:0000256" key="1">
    <source>
        <dbReference type="SAM" id="MobiDB-lite"/>
    </source>
</evidence>
<gene>
    <name evidence="2" type="primary">RvY_16056-1</name>
    <name evidence="2" type="synonym">RvY_16056.1</name>
    <name evidence="2" type="ORF">RvY_16056</name>
</gene>